<dbReference type="GO" id="GO:0016705">
    <property type="term" value="F:oxidoreductase activity, acting on paired donors, with incorporation or reduction of molecular oxygen"/>
    <property type="evidence" value="ECO:0007669"/>
    <property type="project" value="InterPro"/>
</dbReference>
<evidence type="ECO:0000313" key="2">
    <source>
        <dbReference type="Proteomes" id="UP000009169"/>
    </source>
</evidence>
<dbReference type="AlphaFoldDB" id="F2Q4C0"/>
<accession>F2Q4C0</accession>
<dbReference type="GO" id="GO:0004497">
    <property type="term" value="F:monooxygenase activity"/>
    <property type="evidence" value="ECO:0007669"/>
    <property type="project" value="InterPro"/>
</dbReference>
<dbReference type="Gene3D" id="1.10.630.10">
    <property type="entry name" value="Cytochrome P450"/>
    <property type="match status" value="1"/>
</dbReference>
<dbReference type="eggNOG" id="KOG0157">
    <property type="taxonomic scope" value="Eukaryota"/>
</dbReference>
<sequence>MAIIRVGVYLYNNEYTCCLTLGYIVISHPLYPIKNAWRPFELGSTKCIGQELALLELKLALVFTVRELDFDFNYDLWEGIKTEEKTAGAVPDTVNGERTYRCGDGIGSVKDDLPMRVRLR</sequence>
<dbReference type="InterPro" id="IPR036396">
    <property type="entry name" value="Cyt_P450_sf"/>
</dbReference>
<organism evidence="1 2">
    <name type="scientific">Trichophyton equinum (strain ATCC MYA-4606 / CBS 127.97)</name>
    <name type="common">Horse ringworm fungus</name>
    <dbReference type="NCBI Taxonomy" id="559882"/>
    <lineage>
        <taxon>Eukaryota</taxon>
        <taxon>Fungi</taxon>
        <taxon>Dikarya</taxon>
        <taxon>Ascomycota</taxon>
        <taxon>Pezizomycotina</taxon>
        <taxon>Eurotiomycetes</taxon>
        <taxon>Eurotiomycetidae</taxon>
        <taxon>Onygenales</taxon>
        <taxon>Arthrodermataceae</taxon>
        <taxon>Trichophyton</taxon>
    </lineage>
</organism>
<dbReference type="GO" id="GO:0005506">
    <property type="term" value="F:iron ion binding"/>
    <property type="evidence" value="ECO:0007669"/>
    <property type="project" value="InterPro"/>
</dbReference>
<reference evidence="2" key="1">
    <citation type="journal article" date="2012" name="MBio">
        <title>Comparative genome analysis of Trichophyton rubrum and related dermatophytes reveals candidate genes involved in infection.</title>
        <authorList>
            <person name="Martinez D.A."/>
            <person name="Oliver B.G."/>
            <person name="Graeser Y."/>
            <person name="Goldberg J.M."/>
            <person name="Li W."/>
            <person name="Martinez-Rossi N.M."/>
            <person name="Monod M."/>
            <person name="Shelest E."/>
            <person name="Barton R.C."/>
            <person name="Birch E."/>
            <person name="Brakhage A.A."/>
            <person name="Chen Z."/>
            <person name="Gurr S.J."/>
            <person name="Heiman D."/>
            <person name="Heitman J."/>
            <person name="Kosti I."/>
            <person name="Rossi A."/>
            <person name="Saif S."/>
            <person name="Samalova M."/>
            <person name="Saunders C.W."/>
            <person name="Shea T."/>
            <person name="Summerbell R.C."/>
            <person name="Xu J."/>
            <person name="Young S."/>
            <person name="Zeng Q."/>
            <person name="Birren B.W."/>
            <person name="Cuomo C.A."/>
            <person name="White T.C."/>
        </authorList>
    </citation>
    <scope>NUCLEOTIDE SEQUENCE [LARGE SCALE GENOMIC DNA]</scope>
    <source>
        <strain evidence="2">ATCC MYA-4606 / CBS 127.97</strain>
    </source>
</reference>
<dbReference type="GO" id="GO:0020037">
    <property type="term" value="F:heme binding"/>
    <property type="evidence" value="ECO:0007669"/>
    <property type="project" value="InterPro"/>
</dbReference>
<name>F2Q4C0_TRIEC</name>
<dbReference type="Proteomes" id="UP000009169">
    <property type="component" value="Unassembled WGS sequence"/>
</dbReference>
<gene>
    <name evidence="1" type="ORF">TEQG_07983</name>
</gene>
<dbReference type="HOGENOM" id="CLU_2051321_0_0_1"/>
<keyword evidence="2" id="KW-1185">Reference proteome</keyword>
<protein>
    <recommendedName>
        <fullName evidence="3">Cytochrome P450</fullName>
    </recommendedName>
</protein>
<dbReference type="EMBL" id="DS995791">
    <property type="protein sequence ID" value="EGE08988.1"/>
    <property type="molecule type" value="Genomic_DNA"/>
</dbReference>
<evidence type="ECO:0000313" key="1">
    <source>
        <dbReference type="EMBL" id="EGE08988.1"/>
    </source>
</evidence>
<proteinExistence type="predicted"/>
<dbReference type="SUPFAM" id="SSF48264">
    <property type="entry name" value="Cytochrome P450"/>
    <property type="match status" value="1"/>
</dbReference>
<evidence type="ECO:0008006" key="3">
    <source>
        <dbReference type="Google" id="ProtNLM"/>
    </source>
</evidence>
<dbReference type="VEuPathDB" id="FungiDB:TEQG_07983"/>